<dbReference type="PATRIC" id="fig|1300348.6.peg.2249"/>
<dbReference type="PIRSF" id="PIRSF021308">
    <property type="entry name" value="UCP021308"/>
    <property type="match status" value="1"/>
</dbReference>
<reference evidence="3 5" key="2">
    <citation type="submission" date="2016-10" db="EMBL/GenBank/DDBJ databases">
        <authorList>
            <person name="Varghese N."/>
            <person name="Submissions S."/>
        </authorList>
    </citation>
    <scope>NUCLEOTIDE SEQUENCE [LARGE SCALE GENOMIC DNA]</scope>
    <source>
        <strain evidence="3 5">DSW-5</strain>
    </source>
</reference>
<dbReference type="AlphaFoldDB" id="A0A0N0CG27"/>
<comment type="caution">
    <text evidence="2">The sequence shown here is derived from an EMBL/GenBank/DDBJ whole genome shotgun (WGS) entry which is preliminary data.</text>
</comment>
<dbReference type="EMBL" id="LGBR01000001">
    <property type="protein sequence ID" value="KOY52688.1"/>
    <property type="molecule type" value="Genomic_DNA"/>
</dbReference>
<dbReference type="Pfam" id="PF13376">
    <property type="entry name" value="OmdA"/>
    <property type="match status" value="1"/>
</dbReference>
<dbReference type="RefSeq" id="WP_053974774.1">
    <property type="nucleotide sequence ID" value="NZ_FNUE01000002.1"/>
</dbReference>
<dbReference type="EMBL" id="FNUE01000002">
    <property type="protein sequence ID" value="SEE50377.1"/>
    <property type="molecule type" value="Genomic_DNA"/>
</dbReference>
<dbReference type="STRING" id="1300348.I602_2248"/>
<dbReference type="Proteomes" id="UP000183071">
    <property type="component" value="Unassembled WGS sequence"/>
</dbReference>
<dbReference type="InterPro" id="IPR014922">
    <property type="entry name" value="YdhG-like"/>
</dbReference>
<proteinExistence type="predicted"/>
<dbReference type="OrthoDB" id="214150at2"/>
<dbReference type="Proteomes" id="UP000037716">
    <property type="component" value="Unassembled WGS sequence"/>
</dbReference>
<evidence type="ECO:0000313" key="3">
    <source>
        <dbReference type="EMBL" id="SEE50377.1"/>
    </source>
</evidence>
<evidence type="ECO:0000313" key="5">
    <source>
        <dbReference type="Proteomes" id="UP000183071"/>
    </source>
</evidence>
<keyword evidence="5" id="KW-1185">Reference proteome</keyword>
<gene>
    <name evidence="2" type="ORF">I602_2248</name>
    <name evidence="3" type="ORF">SAMN05444353_2022</name>
</gene>
<evidence type="ECO:0000259" key="1">
    <source>
        <dbReference type="Pfam" id="PF08818"/>
    </source>
</evidence>
<accession>A0A0N0CG27</accession>
<protein>
    <submittedName>
        <fullName evidence="3">Uncharacterized conserved protein YdeI, YjbR/CyaY-like superfamily, DUF1801 family</fullName>
    </submittedName>
</protein>
<sequence length="195" mass="22540">MNKQITDYIDKQVNYKEELLLLRSILVNLPLKEDIKWGIPAYIYNGKNILGMSSFKSYVGLWFHQGVFLKDEANLLINAQKDKTKGLRQMRFSSITEIDKNLVREYVLEAIENCTAGKAIKPTRNTKPVIISAELQKSFDENKILEDAFYKLTLAKQREYAEFVFTAKRENTKISRIIKITPLIIAGKGLNDKYK</sequence>
<dbReference type="InterPro" id="IPR016786">
    <property type="entry name" value="YdeI_bac"/>
</dbReference>
<dbReference type="SUPFAM" id="SSF159888">
    <property type="entry name" value="YdhG-like"/>
    <property type="match status" value="1"/>
</dbReference>
<evidence type="ECO:0000313" key="4">
    <source>
        <dbReference type="Proteomes" id="UP000037716"/>
    </source>
</evidence>
<evidence type="ECO:0000313" key="2">
    <source>
        <dbReference type="EMBL" id="KOY52688.1"/>
    </source>
</evidence>
<name>A0A0N0CG27_9FLAO</name>
<dbReference type="Gene3D" id="3.90.1150.200">
    <property type="match status" value="1"/>
</dbReference>
<dbReference type="Pfam" id="PF08818">
    <property type="entry name" value="DUF1801"/>
    <property type="match status" value="1"/>
</dbReference>
<reference evidence="2 4" key="1">
    <citation type="submission" date="2015-07" db="EMBL/GenBank/DDBJ databases">
        <title>Genome of Polaribacter dokdonenesis DSW-5, isolated from seawater off Dokdo in Korea.</title>
        <authorList>
            <person name="Yoon K."/>
            <person name="Song J.Y."/>
            <person name="Kim J.F."/>
        </authorList>
    </citation>
    <scope>NUCLEOTIDE SEQUENCE [LARGE SCALE GENOMIC DNA]</scope>
    <source>
        <strain evidence="2 4">DSW-5</strain>
    </source>
</reference>
<organism evidence="2 4">
    <name type="scientific">Polaribacter dokdonensis DSW-5</name>
    <dbReference type="NCBI Taxonomy" id="1300348"/>
    <lineage>
        <taxon>Bacteria</taxon>
        <taxon>Pseudomonadati</taxon>
        <taxon>Bacteroidota</taxon>
        <taxon>Flavobacteriia</taxon>
        <taxon>Flavobacteriales</taxon>
        <taxon>Flavobacteriaceae</taxon>
    </lineage>
</organism>
<feature type="domain" description="YdhG-like" evidence="1">
    <location>
        <begin position="16"/>
        <end position="111"/>
    </location>
</feature>